<keyword evidence="2 6" id="KW-0489">Methyltransferase</keyword>
<gene>
    <name evidence="9" type="primary">cspR</name>
    <name evidence="9" type="ORF">P271_595</name>
</gene>
<evidence type="ECO:0000256" key="2">
    <source>
        <dbReference type="ARBA" id="ARBA00022603"/>
    </source>
</evidence>
<comment type="subcellular location">
    <subcellularLocation>
        <location evidence="6">Cytoplasm</location>
    </subcellularLocation>
</comment>
<dbReference type="Pfam" id="PF00588">
    <property type="entry name" value="SpoU_methylase"/>
    <property type="match status" value="1"/>
</dbReference>
<comment type="similarity">
    <text evidence="6">Belongs to the class IV-like SAM-binding methyltransferase superfamily. RNA methyltransferase TrmH family. TrmL subfamily.</text>
</comment>
<dbReference type="Proteomes" id="UP000028523">
    <property type="component" value="Unassembled WGS sequence"/>
</dbReference>
<keyword evidence="4 6" id="KW-0949">S-adenosyl-L-methionine</keyword>
<evidence type="ECO:0000256" key="7">
    <source>
        <dbReference type="PIRSR" id="PIRSR029256-1"/>
    </source>
</evidence>
<sequence length="159" mass="18806">MLHIVLFQPEIPQNTGNIARTCVGFNAKLHLIKPYGFILDDKRMIRAGLDYWEHLNIEEHDSWEEFENKYNISINSNIYLISKFGKNKLEEVVFKSDQEETFFVFGRETKGLSEKIMDKYKEKLYSINMSEKIRSFNLSNCVAMVAYDFNKQMLKTNKK</sequence>
<dbReference type="EC" id="2.1.1.207" evidence="6"/>
<feature type="binding site" evidence="6 7">
    <location>
        <position position="106"/>
    </location>
    <ligand>
        <name>S-adenosyl-L-methionine</name>
        <dbReference type="ChEBI" id="CHEBI:59789"/>
    </ligand>
</feature>
<evidence type="ECO:0000256" key="6">
    <source>
        <dbReference type="HAMAP-Rule" id="MF_01885"/>
    </source>
</evidence>
<comment type="catalytic activity">
    <reaction evidence="6">
        <text>5-carboxymethylaminomethyluridine(34) in tRNA(Leu) + S-adenosyl-L-methionine = 5-carboxymethylaminomethyl-2'-O-methyluridine(34) in tRNA(Leu) + S-adenosyl-L-homocysteine + H(+)</text>
        <dbReference type="Rhea" id="RHEA:43088"/>
        <dbReference type="Rhea" id="RHEA-COMP:10333"/>
        <dbReference type="Rhea" id="RHEA-COMP:10334"/>
        <dbReference type="ChEBI" id="CHEBI:15378"/>
        <dbReference type="ChEBI" id="CHEBI:57856"/>
        <dbReference type="ChEBI" id="CHEBI:59789"/>
        <dbReference type="ChEBI" id="CHEBI:74508"/>
        <dbReference type="ChEBI" id="CHEBI:74511"/>
        <dbReference type="EC" id="2.1.1.207"/>
    </reaction>
</comment>
<comment type="caution">
    <text evidence="9">The sequence shown here is derived from an EMBL/GenBank/DDBJ whole genome shotgun (WGS) entry which is preliminary data.</text>
</comment>
<dbReference type="PIRSF" id="PIRSF029256">
    <property type="entry name" value="SpoU_TrmH_prd"/>
    <property type="match status" value="1"/>
</dbReference>
<organism evidence="9 10">
    <name type="scientific">Malacoplasma iowae DK-CPA</name>
    <dbReference type="NCBI Taxonomy" id="1394179"/>
    <lineage>
        <taxon>Bacteria</taxon>
        <taxon>Bacillati</taxon>
        <taxon>Mycoplasmatota</taxon>
        <taxon>Mycoplasmoidales</taxon>
        <taxon>Mycoplasmoidaceae</taxon>
        <taxon>Malacoplasma</taxon>
    </lineage>
</organism>
<dbReference type="InterPro" id="IPR029028">
    <property type="entry name" value="Alpha/beta_knot_MTases"/>
</dbReference>
<dbReference type="CDD" id="cd18094">
    <property type="entry name" value="SpoU-like_TrmL"/>
    <property type="match status" value="1"/>
</dbReference>
<feature type="domain" description="tRNA/rRNA methyltransferase SpoU type" evidence="8">
    <location>
        <begin position="2"/>
        <end position="147"/>
    </location>
</feature>
<proteinExistence type="inferred from homology"/>
<keyword evidence="1 6" id="KW-0963">Cytoplasm</keyword>
<dbReference type="SUPFAM" id="SSF75217">
    <property type="entry name" value="alpha/beta knot"/>
    <property type="match status" value="1"/>
</dbReference>
<name>A0A084U452_MALIO</name>
<reference evidence="9 10" key="1">
    <citation type="journal article" date="2014" name="PLoS ONE">
        <title>Reduction of Hydrogen Peroxide Accumulation and Toxicity by a Catalase from Mycoplasma iowae.</title>
        <authorList>
            <person name="Pritchard R.E."/>
            <person name="Prassinos A.J."/>
            <person name="Osborne J.D."/>
            <person name="Raviv Z."/>
            <person name="Balish M.F."/>
        </authorList>
    </citation>
    <scope>NUCLEOTIDE SEQUENCE [LARGE SCALE GENOMIC DNA]</scope>
    <source>
        <strain evidence="9 10">DK-CPA</strain>
    </source>
</reference>
<keyword evidence="5 6" id="KW-0819">tRNA processing</keyword>
<evidence type="ECO:0000256" key="1">
    <source>
        <dbReference type="ARBA" id="ARBA00022490"/>
    </source>
</evidence>
<feature type="binding site" evidence="6 7">
    <location>
        <position position="81"/>
    </location>
    <ligand>
        <name>S-adenosyl-L-methionine</name>
        <dbReference type="ChEBI" id="CHEBI:59789"/>
    </ligand>
</feature>
<dbReference type="GO" id="GO:0002130">
    <property type="term" value="P:wobble position ribose methylation"/>
    <property type="evidence" value="ECO:0007669"/>
    <property type="project" value="TreeGrafter"/>
</dbReference>
<accession>A0A084U452</accession>
<dbReference type="GO" id="GO:0003723">
    <property type="term" value="F:RNA binding"/>
    <property type="evidence" value="ECO:0007669"/>
    <property type="project" value="InterPro"/>
</dbReference>
<dbReference type="InterPro" id="IPR001537">
    <property type="entry name" value="SpoU_MeTrfase"/>
</dbReference>
<dbReference type="GO" id="GO:0141098">
    <property type="term" value="F:tRNA (cytidine(34)-2'-O)-methyltransferase activity"/>
    <property type="evidence" value="ECO:0007669"/>
    <property type="project" value="RHEA"/>
</dbReference>
<evidence type="ECO:0000256" key="5">
    <source>
        <dbReference type="ARBA" id="ARBA00022694"/>
    </source>
</evidence>
<evidence type="ECO:0000256" key="3">
    <source>
        <dbReference type="ARBA" id="ARBA00022679"/>
    </source>
</evidence>
<dbReference type="PANTHER" id="PTHR42971">
    <property type="entry name" value="TRNA (CYTIDINE(34)-2'-O)-METHYLTRANSFERASE"/>
    <property type="match status" value="1"/>
</dbReference>
<comment type="catalytic activity">
    <reaction evidence="6">
        <text>cytidine(34) in tRNA + S-adenosyl-L-methionine = 2'-O-methylcytidine(34) in tRNA + S-adenosyl-L-homocysteine + H(+)</text>
        <dbReference type="Rhea" id="RHEA:43084"/>
        <dbReference type="Rhea" id="RHEA-COMP:10331"/>
        <dbReference type="Rhea" id="RHEA-COMP:10332"/>
        <dbReference type="ChEBI" id="CHEBI:15378"/>
        <dbReference type="ChEBI" id="CHEBI:57856"/>
        <dbReference type="ChEBI" id="CHEBI:59789"/>
        <dbReference type="ChEBI" id="CHEBI:74495"/>
        <dbReference type="ChEBI" id="CHEBI:82748"/>
        <dbReference type="EC" id="2.1.1.207"/>
    </reaction>
</comment>
<dbReference type="Gene3D" id="3.40.1280.10">
    <property type="match status" value="1"/>
</dbReference>
<dbReference type="InterPro" id="IPR016914">
    <property type="entry name" value="TrmL"/>
</dbReference>
<dbReference type="AlphaFoldDB" id="A0A084U452"/>
<dbReference type="EMBL" id="AWQU01000067">
    <property type="protein sequence ID" value="KFB07738.1"/>
    <property type="molecule type" value="Genomic_DNA"/>
</dbReference>
<dbReference type="RefSeq" id="WP_004024796.1">
    <property type="nucleotide sequence ID" value="NZ_AWQU01000067.1"/>
</dbReference>
<dbReference type="GeneID" id="96866247"/>
<evidence type="ECO:0000313" key="9">
    <source>
        <dbReference type="EMBL" id="KFB07738.1"/>
    </source>
</evidence>
<evidence type="ECO:0000256" key="4">
    <source>
        <dbReference type="ARBA" id="ARBA00022691"/>
    </source>
</evidence>
<protein>
    <recommendedName>
        <fullName evidence="6">Putative tRNA (cytidine(34)-2'-O)-methyltransferase</fullName>
        <ecNumber evidence="6">2.1.1.207</ecNumber>
    </recommendedName>
    <alternativeName>
        <fullName evidence="6">tRNA (cytidine/uridine-2'-O-)-methyltransferase</fullName>
    </alternativeName>
</protein>
<dbReference type="GO" id="GO:0141102">
    <property type="term" value="F:tRNA (5-carboxymethylaminomethyluridine(34)-2'-O)-methyltransferase activity"/>
    <property type="evidence" value="ECO:0007669"/>
    <property type="project" value="RHEA"/>
</dbReference>
<dbReference type="HAMAP" id="MF_01885">
    <property type="entry name" value="tRNA_methyltr_TrmL"/>
    <property type="match status" value="1"/>
</dbReference>
<keyword evidence="3 6" id="KW-0808">Transferase</keyword>
<feature type="binding site" evidence="6 7">
    <location>
        <position position="127"/>
    </location>
    <ligand>
        <name>S-adenosyl-L-methionine</name>
        <dbReference type="ChEBI" id="CHEBI:59789"/>
    </ligand>
</feature>
<comment type="function">
    <text evidence="6">Could methylate the ribose at the nucleotide 34 wobble position in tRNA.</text>
</comment>
<dbReference type="GO" id="GO:0005737">
    <property type="term" value="C:cytoplasm"/>
    <property type="evidence" value="ECO:0007669"/>
    <property type="project" value="UniProtKB-SubCell"/>
</dbReference>
<dbReference type="InterPro" id="IPR029026">
    <property type="entry name" value="tRNA_m1G_MTases_N"/>
</dbReference>
<evidence type="ECO:0000313" key="10">
    <source>
        <dbReference type="Proteomes" id="UP000028523"/>
    </source>
</evidence>
<evidence type="ECO:0000259" key="8">
    <source>
        <dbReference type="Pfam" id="PF00588"/>
    </source>
</evidence>
<dbReference type="PANTHER" id="PTHR42971:SF1">
    <property type="entry name" value="TRNA (CYTIDINE(34)-2'-O)-METHYLTRANSFERASE"/>
    <property type="match status" value="1"/>
</dbReference>
<keyword evidence="10" id="KW-1185">Reference proteome</keyword>
<feature type="binding site" evidence="6 7">
    <location>
        <position position="135"/>
    </location>
    <ligand>
        <name>S-adenosyl-L-methionine</name>
        <dbReference type="ChEBI" id="CHEBI:59789"/>
    </ligand>
</feature>